<name>A0A2U3QTZ3_ORITS</name>
<keyword evidence="1" id="KW-1133">Transmembrane helix</keyword>
<proteinExistence type="predicted"/>
<evidence type="ECO:0000313" key="3">
    <source>
        <dbReference type="Proteomes" id="UP000244992"/>
    </source>
</evidence>
<accession>A0A2U3QTZ3</accession>
<reference evidence="3" key="1">
    <citation type="submission" date="2018-03" db="EMBL/GenBank/DDBJ databases">
        <authorList>
            <person name="Batty M. E."/>
            <person name="Batty M E."/>
        </authorList>
    </citation>
    <scope>NUCLEOTIDE SEQUENCE [LARGE SCALE GENOMIC DNA]</scope>
</reference>
<dbReference type="AlphaFoldDB" id="A0A2U3QTZ3"/>
<gene>
    <name evidence="2" type="ORF">KATO_00474</name>
</gene>
<evidence type="ECO:0000313" key="2">
    <source>
        <dbReference type="EMBL" id="SPR04423.1"/>
    </source>
</evidence>
<evidence type="ECO:0000256" key="1">
    <source>
        <dbReference type="SAM" id="Phobius"/>
    </source>
</evidence>
<dbReference type="EMBL" id="LS398550">
    <property type="protein sequence ID" value="SPR04423.1"/>
    <property type="molecule type" value="Genomic_DNA"/>
</dbReference>
<keyword evidence="1" id="KW-0812">Transmembrane</keyword>
<dbReference type="Proteomes" id="UP000244992">
    <property type="component" value="Chromosome I"/>
</dbReference>
<protein>
    <submittedName>
        <fullName evidence="2">Uncharacterized protein</fullName>
    </submittedName>
</protein>
<sequence>MQTEKKIYSLAKHCKVFNAVPNLVNSANDQFAAEPPKLVIPKKRFLIMMVILAGLQIILKNYASHLMQQETC</sequence>
<keyword evidence="1" id="KW-0472">Membrane</keyword>
<organism evidence="2 3">
    <name type="scientific">Orientia tsutsugamushi</name>
    <name type="common">Rickettsia tsutsugamushi</name>
    <dbReference type="NCBI Taxonomy" id="784"/>
    <lineage>
        <taxon>Bacteria</taxon>
        <taxon>Pseudomonadati</taxon>
        <taxon>Pseudomonadota</taxon>
        <taxon>Alphaproteobacteria</taxon>
        <taxon>Rickettsiales</taxon>
        <taxon>Rickettsiaceae</taxon>
        <taxon>Rickettsieae</taxon>
        <taxon>Orientia</taxon>
    </lineage>
</organism>
<feature type="transmembrane region" description="Helical" evidence="1">
    <location>
        <begin position="45"/>
        <end position="63"/>
    </location>
</feature>